<dbReference type="AlphaFoldDB" id="A0A1G7LEX8"/>
<proteinExistence type="predicted"/>
<dbReference type="EMBL" id="FNBK01000006">
    <property type="protein sequence ID" value="SDF48013.1"/>
    <property type="molecule type" value="Genomic_DNA"/>
</dbReference>
<protein>
    <submittedName>
        <fullName evidence="1">Uncharacterized protein</fullName>
    </submittedName>
</protein>
<gene>
    <name evidence="1" type="ORF">SAMN05216218_106266</name>
</gene>
<dbReference type="STRING" id="660518.SAMN05216218_106266"/>
<evidence type="ECO:0000313" key="1">
    <source>
        <dbReference type="EMBL" id="SDF48013.1"/>
    </source>
</evidence>
<sequence>MLFKNFDINHNPLFSVPSWPDFAGGFDVKLFNDERKYNLICLPLNQ</sequence>
<organism evidence="1 2">
    <name type="scientific">Halorientalis regularis</name>
    <dbReference type="NCBI Taxonomy" id="660518"/>
    <lineage>
        <taxon>Archaea</taxon>
        <taxon>Methanobacteriati</taxon>
        <taxon>Methanobacteriota</taxon>
        <taxon>Stenosarchaea group</taxon>
        <taxon>Halobacteria</taxon>
        <taxon>Halobacteriales</taxon>
        <taxon>Haloarculaceae</taxon>
        <taxon>Halorientalis</taxon>
    </lineage>
</organism>
<keyword evidence="2" id="KW-1185">Reference proteome</keyword>
<reference evidence="2" key="1">
    <citation type="submission" date="2016-10" db="EMBL/GenBank/DDBJ databases">
        <authorList>
            <person name="Varghese N."/>
            <person name="Submissions S."/>
        </authorList>
    </citation>
    <scope>NUCLEOTIDE SEQUENCE [LARGE SCALE GENOMIC DNA]</scope>
    <source>
        <strain evidence="2">IBRC-M 10760</strain>
    </source>
</reference>
<evidence type="ECO:0000313" key="2">
    <source>
        <dbReference type="Proteomes" id="UP000199076"/>
    </source>
</evidence>
<accession>A0A1G7LEX8</accession>
<dbReference type="Proteomes" id="UP000199076">
    <property type="component" value="Unassembled WGS sequence"/>
</dbReference>
<name>A0A1G7LEX8_9EURY</name>